<gene>
    <name evidence="7" type="ORF">TAV2_LOCUS23170</name>
</gene>
<keyword evidence="4" id="KW-0539">Nucleus</keyword>
<dbReference type="Pfam" id="PF00447">
    <property type="entry name" value="HSF_DNA-bind"/>
    <property type="match status" value="1"/>
</dbReference>
<comment type="subcellular location">
    <subcellularLocation>
        <location evidence="1">Nucleus</location>
    </subcellularLocation>
</comment>
<dbReference type="InterPro" id="IPR036390">
    <property type="entry name" value="WH_DNA-bd_sf"/>
</dbReference>
<evidence type="ECO:0000313" key="7">
    <source>
        <dbReference type="EMBL" id="CAH2079968.1"/>
    </source>
</evidence>
<dbReference type="SMART" id="SM00415">
    <property type="entry name" value="HSF"/>
    <property type="match status" value="1"/>
</dbReference>
<dbReference type="GO" id="GO:0006357">
    <property type="term" value="P:regulation of transcription by RNA polymerase II"/>
    <property type="evidence" value="ECO:0007669"/>
    <property type="project" value="TreeGrafter"/>
</dbReference>
<evidence type="ECO:0000313" key="8">
    <source>
        <dbReference type="Proteomes" id="UP000836841"/>
    </source>
</evidence>
<name>A0AAU9T6K5_THLAR</name>
<keyword evidence="2" id="KW-0346">Stress response</keyword>
<dbReference type="EMBL" id="OU466863">
    <property type="protein sequence ID" value="CAH2079968.1"/>
    <property type="molecule type" value="Genomic_DNA"/>
</dbReference>
<organism evidence="7 8">
    <name type="scientific">Thlaspi arvense</name>
    <name type="common">Field penny-cress</name>
    <dbReference type="NCBI Taxonomy" id="13288"/>
    <lineage>
        <taxon>Eukaryota</taxon>
        <taxon>Viridiplantae</taxon>
        <taxon>Streptophyta</taxon>
        <taxon>Embryophyta</taxon>
        <taxon>Tracheophyta</taxon>
        <taxon>Spermatophyta</taxon>
        <taxon>Magnoliopsida</taxon>
        <taxon>eudicotyledons</taxon>
        <taxon>Gunneridae</taxon>
        <taxon>Pentapetalae</taxon>
        <taxon>rosids</taxon>
        <taxon>malvids</taxon>
        <taxon>Brassicales</taxon>
        <taxon>Brassicaceae</taxon>
        <taxon>Thlaspideae</taxon>
        <taxon>Thlaspi</taxon>
    </lineage>
</organism>
<dbReference type="GO" id="GO:0000978">
    <property type="term" value="F:RNA polymerase II cis-regulatory region sequence-specific DNA binding"/>
    <property type="evidence" value="ECO:0007669"/>
    <property type="project" value="TreeGrafter"/>
</dbReference>
<evidence type="ECO:0000256" key="5">
    <source>
        <dbReference type="RuleBase" id="RU004020"/>
    </source>
</evidence>
<dbReference type="GO" id="GO:0005634">
    <property type="term" value="C:nucleus"/>
    <property type="evidence" value="ECO:0007669"/>
    <property type="project" value="UniProtKB-SubCell"/>
</dbReference>
<feature type="domain" description="HSF-type DNA-binding" evidence="6">
    <location>
        <begin position="8"/>
        <end position="103"/>
    </location>
</feature>
<dbReference type="SUPFAM" id="SSF46785">
    <property type="entry name" value="Winged helix' DNA-binding domain"/>
    <property type="match status" value="1"/>
</dbReference>
<keyword evidence="8" id="KW-1185">Reference proteome</keyword>
<dbReference type="PANTHER" id="PTHR10015:SF384">
    <property type="entry name" value="DNA-BINDING PROTEIN-RELATED"/>
    <property type="match status" value="1"/>
</dbReference>
<dbReference type="PANTHER" id="PTHR10015">
    <property type="entry name" value="HEAT SHOCK TRANSCRIPTION FACTOR"/>
    <property type="match status" value="1"/>
</dbReference>
<dbReference type="PRINTS" id="PR00056">
    <property type="entry name" value="HSFDOMAIN"/>
</dbReference>
<accession>A0AAU9T6K5</accession>
<evidence type="ECO:0000256" key="3">
    <source>
        <dbReference type="ARBA" id="ARBA00023125"/>
    </source>
</evidence>
<dbReference type="InterPro" id="IPR000232">
    <property type="entry name" value="HSF_DNA-bd"/>
</dbReference>
<evidence type="ECO:0000256" key="4">
    <source>
        <dbReference type="ARBA" id="ARBA00023242"/>
    </source>
</evidence>
<dbReference type="GO" id="GO:0034605">
    <property type="term" value="P:cellular response to heat"/>
    <property type="evidence" value="ECO:0007669"/>
    <property type="project" value="TreeGrafter"/>
</dbReference>
<comment type="similarity">
    <text evidence="5">Belongs to the HSF family.</text>
</comment>
<dbReference type="InterPro" id="IPR036388">
    <property type="entry name" value="WH-like_DNA-bd_sf"/>
</dbReference>
<dbReference type="Gene3D" id="1.10.10.10">
    <property type="entry name" value="Winged helix-like DNA-binding domain superfamily/Winged helix DNA-binding domain"/>
    <property type="match status" value="1"/>
</dbReference>
<dbReference type="GO" id="GO:0003700">
    <property type="term" value="F:DNA-binding transcription factor activity"/>
    <property type="evidence" value="ECO:0007669"/>
    <property type="project" value="InterPro"/>
</dbReference>
<evidence type="ECO:0000256" key="2">
    <source>
        <dbReference type="ARBA" id="ARBA00023016"/>
    </source>
</evidence>
<sequence length="167" mass="19586">MTHSFSKRLPLFYIKVYKIVDDPSLDPIISWGKSNKTFIVWDLKGLCREILPKYPGLGRNHTQFVSQLEYYGFERVIGAGKLEFGHDYFVRGKPHLLKKMWIQALSIEKIEAIFEANIARFRAKTEKTNLETKIARIRTMIARFKASQDRVKVDRVKVEDLLQNLRI</sequence>
<keyword evidence="3" id="KW-0238">DNA-binding</keyword>
<evidence type="ECO:0000256" key="1">
    <source>
        <dbReference type="ARBA" id="ARBA00004123"/>
    </source>
</evidence>
<dbReference type="Proteomes" id="UP000836841">
    <property type="component" value="Chromosome 7"/>
</dbReference>
<proteinExistence type="inferred from homology"/>
<reference evidence="7 8" key="1">
    <citation type="submission" date="2022-03" db="EMBL/GenBank/DDBJ databases">
        <authorList>
            <person name="Nunn A."/>
            <person name="Chopra R."/>
            <person name="Nunn A."/>
            <person name="Contreras Garrido A."/>
        </authorList>
    </citation>
    <scope>NUCLEOTIDE SEQUENCE [LARGE SCALE GENOMIC DNA]</scope>
</reference>
<evidence type="ECO:0000259" key="6">
    <source>
        <dbReference type="SMART" id="SM00415"/>
    </source>
</evidence>
<dbReference type="AlphaFoldDB" id="A0AAU9T6K5"/>
<protein>
    <recommendedName>
        <fullName evidence="6">HSF-type DNA-binding domain-containing protein</fullName>
    </recommendedName>
</protein>